<dbReference type="Proteomes" id="UP000049855">
    <property type="component" value="Unassembled WGS sequence"/>
</dbReference>
<gene>
    <name evidence="1" type="ORF">SpAn4DRAFT_2805</name>
</gene>
<accession>A0A0U1KYJ3</accession>
<dbReference type="RefSeq" id="WP_021167062.1">
    <property type="nucleotide sequence ID" value="NZ_CTRP01000010.1"/>
</dbReference>
<proteinExistence type="predicted"/>
<dbReference type="EMBL" id="CTRP01000010">
    <property type="protein sequence ID" value="CQR72345.1"/>
    <property type="molecule type" value="Genomic_DNA"/>
</dbReference>
<dbReference type="GO" id="GO:0016787">
    <property type="term" value="F:hydrolase activity"/>
    <property type="evidence" value="ECO:0007669"/>
    <property type="project" value="UniProtKB-KW"/>
</dbReference>
<dbReference type="SUPFAM" id="SSF56281">
    <property type="entry name" value="Metallo-hydrolase/oxidoreductase"/>
    <property type="match status" value="1"/>
</dbReference>
<dbReference type="GO" id="GO:0016740">
    <property type="term" value="F:transferase activity"/>
    <property type="evidence" value="ECO:0007669"/>
    <property type="project" value="TreeGrafter"/>
</dbReference>
<keyword evidence="1" id="KW-0378">Hydrolase</keyword>
<name>A0A0U1KYJ3_9FIRM</name>
<dbReference type="AlphaFoldDB" id="A0A0U1KYJ3"/>
<reference evidence="2" key="1">
    <citation type="submission" date="2015-03" db="EMBL/GenBank/DDBJ databases">
        <authorList>
            <person name="Nijsse Bart"/>
        </authorList>
    </citation>
    <scope>NUCLEOTIDE SEQUENCE [LARGE SCALE GENOMIC DNA]</scope>
</reference>
<dbReference type="InterPro" id="IPR041712">
    <property type="entry name" value="DHPS-like_MBL-fold"/>
</dbReference>
<dbReference type="PANTHER" id="PTHR13754:SF18">
    <property type="entry name" value="7,8-DIHYDROPTERIN-6-METHYL-4-(BETA-D-RIBOFURANOSYL)-AMINOBENZENE-5'-PHOSPHATE SYNTHASE"/>
    <property type="match status" value="1"/>
</dbReference>
<dbReference type="CDD" id="cd07713">
    <property type="entry name" value="DHPS-like_MBL-fold"/>
    <property type="match status" value="1"/>
</dbReference>
<keyword evidence="2" id="KW-1185">Reference proteome</keyword>
<organism evidence="1 2">
    <name type="scientific">Sporomusa ovata</name>
    <dbReference type="NCBI Taxonomy" id="2378"/>
    <lineage>
        <taxon>Bacteria</taxon>
        <taxon>Bacillati</taxon>
        <taxon>Bacillota</taxon>
        <taxon>Negativicutes</taxon>
        <taxon>Selenomonadales</taxon>
        <taxon>Sporomusaceae</taxon>
        <taxon>Sporomusa</taxon>
    </lineage>
</organism>
<sequence>MANWKLTNDPLEIAPNLWFSGSMPRKTNFEKSDTKLVVCAENGCDCQDDIPDDTSLYYVSDKGLVVIGGCSHSGLVNTLQRGFEITRQTRLAGWIGGTHLGPVSNTQQELSLSTLEQYSPDFIAANHCTGFDMMAELRDRFGKKIIPAFIGTMIEF</sequence>
<evidence type="ECO:0000313" key="1">
    <source>
        <dbReference type="EMBL" id="CQR72345.1"/>
    </source>
</evidence>
<evidence type="ECO:0000313" key="2">
    <source>
        <dbReference type="Proteomes" id="UP000049855"/>
    </source>
</evidence>
<dbReference type="InterPro" id="IPR036866">
    <property type="entry name" value="RibonucZ/Hydroxyglut_hydro"/>
</dbReference>
<protein>
    <submittedName>
        <fullName evidence="1">Metal-dependent hydrolases of the beta-lactamase superfamily II</fullName>
    </submittedName>
</protein>
<dbReference type="PANTHER" id="PTHR13754">
    <property type="entry name" value="METALLO-BETA-LACTAMASE SUPERFAMILY PROTEIN"/>
    <property type="match status" value="1"/>
</dbReference>
<dbReference type="Gene3D" id="3.60.15.10">
    <property type="entry name" value="Ribonuclease Z/Hydroxyacylglutathione hydrolase-like"/>
    <property type="match status" value="1"/>
</dbReference>
<dbReference type="InterPro" id="IPR052926">
    <property type="entry name" value="Metallo-beta-lactamase_dom"/>
</dbReference>